<feature type="transmembrane region" description="Helical" evidence="7">
    <location>
        <begin position="139"/>
        <end position="165"/>
    </location>
</feature>
<dbReference type="InterPro" id="IPR002549">
    <property type="entry name" value="AI-2E-like"/>
</dbReference>
<proteinExistence type="inferred from homology"/>
<evidence type="ECO:0000256" key="1">
    <source>
        <dbReference type="ARBA" id="ARBA00004141"/>
    </source>
</evidence>
<feature type="compositionally biased region" description="Basic and acidic residues" evidence="6">
    <location>
        <begin position="384"/>
        <end position="394"/>
    </location>
</feature>
<feature type="region of interest" description="Disordered" evidence="6">
    <location>
        <begin position="361"/>
        <end position="394"/>
    </location>
</feature>
<dbReference type="GO" id="GO:0055085">
    <property type="term" value="P:transmembrane transport"/>
    <property type="evidence" value="ECO:0007669"/>
    <property type="project" value="TreeGrafter"/>
</dbReference>
<feature type="compositionally biased region" description="Low complexity" evidence="6">
    <location>
        <begin position="365"/>
        <end position="378"/>
    </location>
</feature>
<dbReference type="GO" id="GO:0016020">
    <property type="term" value="C:membrane"/>
    <property type="evidence" value="ECO:0007669"/>
    <property type="project" value="UniProtKB-SubCell"/>
</dbReference>
<name>A0A8J7M5T8_9RHOB</name>
<comment type="similarity">
    <text evidence="2">Belongs to the autoinducer-2 exporter (AI-2E) (TC 2.A.86) family.</text>
</comment>
<evidence type="ECO:0000256" key="6">
    <source>
        <dbReference type="SAM" id="MobiDB-lite"/>
    </source>
</evidence>
<dbReference type="PANTHER" id="PTHR21716:SF64">
    <property type="entry name" value="AI-2 TRANSPORT PROTEIN TQSA"/>
    <property type="match status" value="1"/>
</dbReference>
<evidence type="ECO:0000256" key="3">
    <source>
        <dbReference type="ARBA" id="ARBA00022692"/>
    </source>
</evidence>
<evidence type="ECO:0000313" key="8">
    <source>
        <dbReference type="EMBL" id="MBK0398377.1"/>
    </source>
</evidence>
<reference evidence="8" key="1">
    <citation type="submission" date="2020-12" db="EMBL/GenBank/DDBJ databases">
        <title>Bacterial taxonomy.</title>
        <authorList>
            <person name="Pan X."/>
        </authorList>
    </citation>
    <scope>NUCLEOTIDE SEQUENCE</scope>
    <source>
        <strain evidence="8">M0105</strain>
    </source>
</reference>
<dbReference type="Pfam" id="PF01594">
    <property type="entry name" value="AI-2E_transport"/>
    <property type="match status" value="1"/>
</dbReference>
<keyword evidence="4 7" id="KW-1133">Transmembrane helix</keyword>
<evidence type="ECO:0000256" key="5">
    <source>
        <dbReference type="ARBA" id="ARBA00023136"/>
    </source>
</evidence>
<dbReference type="AlphaFoldDB" id="A0A8J7M5T8"/>
<feature type="transmembrane region" description="Helical" evidence="7">
    <location>
        <begin position="232"/>
        <end position="257"/>
    </location>
</feature>
<accession>A0A8J7M5T8</accession>
<sequence length="394" mass="41795">MTIGEQLRWWGLGFAVVCVFVWLLADALMPFILGAAIAYLCDPLADRLERLGLSRLMATAVITLAAIGAAGLAVLLVVPALIEQVRAALESAPIYLERARGFLETSLPQLSEPDSVLRSGLEALRSRIEGWSVSAVQKILSGSIAVIDFLLVLFITPVVAFYLLYDWDRLVAQLDDISPRQHQPVIHRLARELDDVLAGFVRGQLTVCAVLGTFYTIALSAVGLQFGLLVGAFAGLISFIPFVGSILGGAISIGIALAQFWGDWQYVAAVAAIFAAGQAVEGNVLTPKLVGGHVKLHPVWLMFALSAFGSLMGFVGMLIAVPAAAAIGVLVRFLVEQYKTGRLYQGSAAMQAAEARALGLAQSGAETHAPAKPAEAAADNGEPDPARAHEEQSR</sequence>
<keyword evidence="3 7" id="KW-0812">Transmembrane</keyword>
<evidence type="ECO:0000313" key="9">
    <source>
        <dbReference type="Proteomes" id="UP000655420"/>
    </source>
</evidence>
<keyword evidence="5 7" id="KW-0472">Membrane</keyword>
<dbReference type="Proteomes" id="UP000655420">
    <property type="component" value="Unassembled WGS sequence"/>
</dbReference>
<evidence type="ECO:0000256" key="4">
    <source>
        <dbReference type="ARBA" id="ARBA00022989"/>
    </source>
</evidence>
<comment type="subcellular location">
    <subcellularLocation>
        <location evidence="1">Membrane</location>
        <topology evidence="1">Multi-pass membrane protein</topology>
    </subcellularLocation>
</comment>
<organism evidence="8 9">
    <name type="scientific">Thermohalobaculum xanthum</name>
    <dbReference type="NCBI Taxonomy" id="2753746"/>
    <lineage>
        <taxon>Bacteria</taxon>
        <taxon>Pseudomonadati</taxon>
        <taxon>Pseudomonadota</taxon>
        <taxon>Alphaproteobacteria</taxon>
        <taxon>Rhodobacterales</taxon>
        <taxon>Paracoccaceae</taxon>
        <taxon>Thermohalobaculum</taxon>
    </lineage>
</organism>
<evidence type="ECO:0000256" key="2">
    <source>
        <dbReference type="ARBA" id="ARBA00009773"/>
    </source>
</evidence>
<feature type="transmembrane region" description="Helical" evidence="7">
    <location>
        <begin position="205"/>
        <end position="226"/>
    </location>
</feature>
<feature type="transmembrane region" description="Helical" evidence="7">
    <location>
        <begin position="12"/>
        <end position="41"/>
    </location>
</feature>
<comment type="caution">
    <text evidence="8">The sequence shown here is derived from an EMBL/GenBank/DDBJ whole genome shotgun (WGS) entry which is preliminary data.</text>
</comment>
<evidence type="ECO:0000256" key="7">
    <source>
        <dbReference type="SAM" id="Phobius"/>
    </source>
</evidence>
<keyword evidence="9" id="KW-1185">Reference proteome</keyword>
<dbReference type="PANTHER" id="PTHR21716">
    <property type="entry name" value="TRANSMEMBRANE PROTEIN"/>
    <property type="match status" value="1"/>
</dbReference>
<feature type="transmembrane region" description="Helical" evidence="7">
    <location>
        <begin position="53"/>
        <end position="82"/>
    </location>
</feature>
<feature type="transmembrane region" description="Helical" evidence="7">
    <location>
        <begin position="300"/>
        <end position="333"/>
    </location>
</feature>
<dbReference type="RefSeq" id="WP_200607394.1">
    <property type="nucleotide sequence ID" value="NZ_JAEHHL010000001.1"/>
</dbReference>
<gene>
    <name evidence="8" type="ORF">H0I76_04175</name>
</gene>
<protein>
    <submittedName>
        <fullName evidence="8">AI-2E family transporter</fullName>
    </submittedName>
</protein>
<dbReference type="EMBL" id="JAEHHL010000001">
    <property type="protein sequence ID" value="MBK0398377.1"/>
    <property type="molecule type" value="Genomic_DNA"/>
</dbReference>